<dbReference type="AlphaFoldDB" id="A0A7S3X7K7"/>
<gene>
    <name evidence="1" type="ORF">SACU0126_LOCUS32503</name>
</gene>
<protein>
    <submittedName>
        <fullName evidence="1">Uncharacterized protein</fullName>
    </submittedName>
</protein>
<name>A0A7S3X7K7_9SPIT</name>
<evidence type="ECO:0000313" key="1">
    <source>
        <dbReference type="EMBL" id="CAE0599100.1"/>
    </source>
</evidence>
<dbReference type="InterPro" id="IPR036890">
    <property type="entry name" value="HATPase_C_sf"/>
</dbReference>
<organism evidence="1">
    <name type="scientific">Strombidinopsis acuminata</name>
    <dbReference type="NCBI Taxonomy" id="141414"/>
    <lineage>
        <taxon>Eukaryota</taxon>
        <taxon>Sar</taxon>
        <taxon>Alveolata</taxon>
        <taxon>Ciliophora</taxon>
        <taxon>Intramacronucleata</taxon>
        <taxon>Spirotrichea</taxon>
        <taxon>Choreotrichia</taxon>
        <taxon>Choreotrichida</taxon>
        <taxon>Strombidinopsidae</taxon>
        <taxon>Strombidinopsis</taxon>
    </lineage>
</organism>
<proteinExistence type="predicted"/>
<sequence>MLGSMRTGLSHTLETVLSQALARDVLHGNYVPRTAPCRIEEALGNETLGIPGAPETNHRFPIRTRPAVGFPVIDVDRRLLTLVYRNAISNACKYGKSGGIVSTEIELEDHTLTFRVINEPGPRHADLCKLTRVNEQVFSKGRRLHLPSDMVDSQNATARVSKGDGGWIMKRCAECMQGECSIRFEPERTVFELTCPAPARFDEAFLEDADLSVDVWAVGVEDCEFQRMKLAEIFDKLRIPRARVTILGESDEELKSIGSTLSILFARLPPYARVLFVVDENLDLKWPSTETISGSYMAHCVRKELPLEADARLLALVRSSNDSESDLKLYLDRTHGFLNKAPAEPERIAILRMWIQRFGFKSATPIRQKDKDSKAIAMPAPSKTEPNNNAVAASEIQRLMRLLDKSMHEMPWSELWRWLHRVKGIVGVTRPSNAAGTDLANRLIHVIESTRGDDRPVDFVAIWEEIKGMLDDYVRTELMPQNPESGE</sequence>
<dbReference type="EMBL" id="HBIQ01102221">
    <property type="protein sequence ID" value="CAE0599100.1"/>
    <property type="molecule type" value="Transcribed_RNA"/>
</dbReference>
<reference evidence="1" key="1">
    <citation type="submission" date="2021-01" db="EMBL/GenBank/DDBJ databases">
        <authorList>
            <person name="Corre E."/>
            <person name="Pelletier E."/>
            <person name="Niang G."/>
            <person name="Scheremetjew M."/>
            <person name="Finn R."/>
            <person name="Kale V."/>
            <person name="Holt S."/>
            <person name="Cochrane G."/>
            <person name="Meng A."/>
            <person name="Brown T."/>
            <person name="Cohen L."/>
        </authorList>
    </citation>
    <scope>NUCLEOTIDE SEQUENCE</scope>
    <source>
        <strain evidence="1">SPMC142</strain>
    </source>
</reference>
<dbReference type="SUPFAM" id="SSF55874">
    <property type="entry name" value="ATPase domain of HSP90 chaperone/DNA topoisomerase II/histidine kinase"/>
    <property type="match status" value="1"/>
</dbReference>
<accession>A0A7S3X7K7</accession>
<dbReference type="Gene3D" id="3.30.565.10">
    <property type="entry name" value="Histidine kinase-like ATPase, C-terminal domain"/>
    <property type="match status" value="1"/>
</dbReference>